<evidence type="ECO:0000259" key="14">
    <source>
        <dbReference type="Pfam" id="PF00593"/>
    </source>
</evidence>
<keyword evidence="10 11" id="KW-0998">Cell outer membrane</keyword>
<comment type="similarity">
    <text evidence="11 12">Belongs to the TonB-dependent receptor family.</text>
</comment>
<keyword evidence="6" id="KW-0408">Iron</keyword>
<reference evidence="16 17" key="1">
    <citation type="journal article" date="2008" name="BMC Genomics">
        <title>Complete genome of Phenylobacterium zucineum - a novel facultative intracellular bacterium isolated from human erythroleukemia cell line K562.</title>
        <authorList>
            <person name="Luo Y."/>
            <person name="Xu X."/>
            <person name="Ding Z."/>
            <person name="Liu Z."/>
            <person name="Zhang B."/>
            <person name="Yan Z."/>
            <person name="Sun J."/>
            <person name="Hu S."/>
            <person name="Hu X."/>
        </authorList>
    </citation>
    <scope>NUCLEOTIDE SEQUENCE [LARGE SCALE GENOMIC DNA]</scope>
    <source>
        <strain evidence="16 17">HLK1</strain>
    </source>
</reference>
<evidence type="ECO:0000256" key="10">
    <source>
        <dbReference type="ARBA" id="ARBA00023237"/>
    </source>
</evidence>
<evidence type="ECO:0000256" key="7">
    <source>
        <dbReference type="ARBA" id="ARBA00023065"/>
    </source>
</evidence>
<evidence type="ECO:0000256" key="3">
    <source>
        <dbReference type="ARBA" id="ARBA00022452"/>
    </source>
</evidence>
<evidence type="ECO:0000256" key="13">
    <source>
        <dbReference type="SAM" id="SignalP"/>
    </source>
</evidence>
<sequence length="748" mass="81543">MHHTRAILAIGTALGSSLICFSAAQAQSAAPAAQSTTAEGELAEIVVIARGRAESLQTVPIAVSSFDAKTIEDAGIERPADFISFTPNVSVAETQQPGTAFITIRGISQVRNGESPVAVVVDGVLQTVSNQFNTELFDLQQIEVLKGPQGALYGRNSIGGAIVVTTRAPSDEFFGRVTVGAGNGDQHKAQIGVSGPIIEGRLFGSIAGSFRSREGFLENVYLNKKVDFLRDTAVRGRLIFDATDALKIDYRASYNRTHSGALYFKRNNVLASGFYQFYPTVRSTASNPGSPDDYGPPLNSNIDGDALRKIYSTSLKVDLETSLGTLTSTSSYDEVSELTLADASPYTSAAAGTQTSNFMWFARSTELRLTSPSDQRLRYIVGGYYLDLARKSRRANGVDTGPGIVLPGYNPANSVNPSTNNTADNNDQTSYALFGQLNFDITEQLELAGAIRYDHDKRDTLNVSHPKDAGSLPTYTPVGTPGAYREASFDAWQPKVTLRYKIDSGTSVYASYSKGFRSGGFNQDGVRAIALRLNPNSAVTDDYKKEISTSWEAGFKARFLDRRLTLNGAVFHTRFNNAQYFVFIPEASAQIITNIDKATMKGAELDVSFRPMTGWEIYGNVGYTDAEIDKYVQLPASEGKTMPYVPKLGYSLGTQYTYALTGDLDLIGRVDLHHKGRQYWETLNTAGARSAFNLVDARVSIADADRRWKLSAWTKNAFDKKYLSEFVGGGFAYPGEPRSYGIELDYEF</sequence>
<keyword evidence="17" id="KW-1185">Reference proteome</keyword>
<dbReference type="CDD" id="cd01347">
    <property type="entry name" value="ligand_gated_channel"/>
    <property type="match status" value="1"/>
</dbReference>
<dbReference type="PANTHER" id="PTHR32552:SF81">
    <property type="entry name" value="TONB-DEPENDENT OUTER MEMBRANE RECEPTOR"/>
    <property type="match status" value="1"/>
</dbReference>
<keyword evidence="8 12" id="KW-0798">TonB box</keyword>
<dbReference type="Proteomes" id="UP000001868">
    <property type="component" value="Chromosome"/>
</dbReference>
<comment type="subcellular location">
    <subcellularLocation>
        <location evidence="1 11">Cell outer membrane</location>
        <topology evidence="1 11">Multi-pass membrane protein</topology>
    </subcellularLocation>
</comment>
<dbReference type="PROSITE" id="PS52016">
    <property type="entry name" value="TONB_DEPENDENT_REC_3"/>
    <property type="match status" value="1"/>
</dbReference>
<dbReference type="GO" id="GO:0009279">
    <property type="term" value="C:cell outer membrane"/>
    <property type="evidence" value="ECO:0007669"/>
    <property type="project" value="UniProtKB-SubCell"/>
</dbReference>
<evidence type="ECO:0000256" key="8">
    <source>
        <dbReference type="ARBA" id="ARBA00023077"/>
    </source>
</evidence>
<keyword evidence="2 11" id="KW-0813">Transport</keyword>
<proteinExistence type="inferred from homology"/>
<keyword evidence="3 11" id="KW-1134">Transmembrane beta strand</keyword>
<dbReference type="EMBL" id="CP000747">
    <property type="protein sequence ID" value="ACG78847.1"/>
    <property type="molecule type" value="Genomic_DNA"/>
</dbReference>
<feature type="signal peptide" evidence="13">
    <location>
        <begin position="1"/>
        <end position="26"/>
    </location>
</feature>
<evidence type="ECO:0000313" key="16">
    <source>
        <dbReference type="EMBL" id="ACG78847.1"/>
    </source>
</evidence>
<keyword evidence="5 11" id="KW-0812">Transmembrane</keyword>
<evidence type="ECO:0000256" key="5">
    <source>
        <dbReference type="ARBA" id="ARBA00022692"/>
    </source>
</evidence>
<dbReference type="Pfam" id="PF00593">
    <property type="entry name" value="TonB_dep_Rec_b-barrel"/>
    <property type="match status" value="1"/>
</dbReference>
<organism evidence="16 17">
    <name type="scientific">Phenylobacterium zucineum (strain HLK1)</name>
    <dbReference type="NCBI Taxonomy" id="450851"/>
    <lineage>
        <taxon>Bacteria</taxon>
        <taxon>Pseudomonadati</taxon>
        <taxon>Pseudomonadota</taxon>
        <taxon>Alphaproteobacteria</taxon>
        <taxon>Caulobacterales</taxon>
        <taxon>Caulobacteraceae</taxon>
        <taxon>Phenylobacterium</taxon>
    </lineage>
</organism>
<evidence type="ECO:0000313" key="17">
    <source>
        <dbReference type="Proteomes" id="UP000001868"/>
    </source>
</evidence>
<dbReference type="RefSeq" id="WP_012522985.1">
    <property type="nucleotide sequence ID" value="NC_011144.1"/>
</dbReference>
<keyword evidence="4" id="KW-0410">Iron transport</keyword>
<dbReference type="Gene3D" id="2.40.170.20">
    <property type="entry name" value="TonB-dependent receptor, beta-barrel domain"/>
    <property type="match status" value="1"/>
</dbReference>
<dbReference type="InterPro" id="IPR039426">
    <property type="entry name" value="TonB-dep_rcpt-like"/>
</dbReference>
<keyword evidence="13" id="KW-0732">Signal</keyword>
<evidence type="ECO:0000256" key="4">
    <source>
        <dbReference type="ARBA" id="ARBA00022496"/>
    </source>
</evidence>
<dbReference type="InterPro" id="IPR000531">
    <property type="entry name" value="Beta-barrel_TonB"/>
</dbReference>
<accession>B4RGE1</accession>
<dbReference type="eggNOG" id="COG4774">
    <property type="taxonomic scope" value="Bacteria"/>
</dbReference>
<evidence type="ECO:0000259" key="15">
    <source>
        <dbReference type="Pfam" id="PF07715"/>
    </source>
</evidence>
<feature type="chain" id="PRO_5002822140" evidence="13">
    <location>
        <begin position="27"/>
        <end position="748"/>
    </location>
</feature>
<name>B4RGE1_PHEZH</name>
<dbReference type="Pfam" id="PF07715">
    <property type="entry name" value="Plug"/>
    <property type="match status" value="1"/>
</dbReference>
<feature type="domain" description="TonB-dependent receptor plug" evidence="15">
    <location>
        <begin position="56"/>
        <end position="161"/>
    </location>
</feature>
<evidence type="ECO:0000256" key="11">
    <source>
        <dbReference type="PROSITE-ProRule" id="PRU01360"/>
    </source>
</evidence>
<dbReference type="KEGG" id="pzu:PHZ_c2438"/>
<evidence type="ECO:0000256" key="2">
    <source>
        <dbReference type="ARBA" id="ARBA00022448"/>
    </source>
</evidence>
<evidence type="ECO:0000256" key="9">
    <source>
        <dbReference type="ARBA" id="ARBA00023136"/>
    </source>
</evidence>
<dbReference type="InterPro" id="IPR012910">
    <property type="entry name" value="Plug_dom"/>
</dbReference>
<gene>
    <name evidence="16" type="ordered locus">PHZ_c2438</name>
</gene>
<dbReference type="AlphaFoldDB" id="B4RGE1"/>
<dbReference type="PANTHER" id="PTHR32552">
    <property type="entry name" value="FERRICHROME IRON RECEPTOR-RELATED"/>
    <property type="match status" value="1"/>
</dbReference>
<keyword evidence="16" id="KW-0675">Receptor</keyword>
<protein>
    <submittedName>
        <fullName evidence="16">TonB-dependent receptor</fullName>
    </submittedName>
</protein>
<dbReference type="GO" id="GO:0006826">
    <property type="term" value="P:iron ion transport"/>
    <property type="evidence" value="ECO:0007669"/>
    <property type="project" value="UniProtKB-KW"/>
</dbReference>
<dbReference type="STRING" id="450851.PHZ_c2438"/>
<feature type="domain" description="TonB-dependent receptor-like beta-barrel" evidence="14">
    <location>
        <begin position="250"/>
        <end position="716"/>
    </location>
</feature>
<dbReference type="HOGENOM" id="CLU_008287_15_2_5"/>
<keyword evidence="7" id="KW-0406">Ion transport</keyword>
<evidence type="ECO:0000256" key="1">
    <source>
        <dbReference type="ARBA" id="ARBA00004571"/>
    </source>
</evidence>
<evidence type="ECO:0000256" key="6">
    <source>
        <dbReference type="ARBA" id="ARBA00023004"/>
    </source>
</evidence>
<dbReference type="SUPFAM" id="SSF56935">
    <property type="entry name" value="Porins"/>
    <property type="match status" value="1"/>
</dbReference>
<keyword evidence="9 11" id="KW-0472">Membrane</keyword>
<dbReference type="InterPro" id="IPR036942">
    <property type="entry name" value="Beta-barrel_TonB_sf"/>
</dbReference>
<evidence type="ECO:0000256" key="12">
    <source>
        <dbReference type="RuleBase" id="RU003357"/>
    </source>
</evidence>